<dbReference type="SUPFAM" id="SSF48310">
    <property type="entry name" value="Aldehyde ferredoxin oxidoreductase, C-terminal domains"/>
    <property type="match status" value="1"/>
</dbReference>
<dbReference type="InterPro" id="IPR036503">
    <property type="entry name" value="Ald_Fedxn_OxRdtase_N_sf"/>
</dbReference>
<dbReference type="GO" id="GO:0033726">
    <property type="term" value="F:aldehyde ferredoxin oxidoreductase activity"/>
    <property type="evidence" value="ECO:0007669"/>
    <property type="project" value="UniProtKB-EC"/>
</dbReference>
<dbReference type="InterPro" id="IPR013983">
    <property type="entry name" value="Ald_Fedxn_OxRdtase_N"/>
</dbReference>
<dbReference type="InterPro" id="IPR013984">
    <property type="entry name" value="Ald_Fedxn_OxRdtase_dom2"/>
</dbReference>
<dbReference type="PANTHER" id="PTHR30038">
    <property type="entry name" value="ALDEHYDE FERREDOXIN OXIDOREDUCTASE"/>
    <property type="match status" value="1"/>
</dbReference>
<evidence type="ECO:0000256" key="4">
    <source>
        <dbReference type="ARBA" id="ARBA00022723"/>
    </source>
</evidence>
<dbReference type="AlphaFoldDB" id="A3MXV5"/>
<evidence type="ECO:0000313" key="11">
    <source>
        <dbReference type="Proteomes" id="UP000001431"/>
    </source>
</evidence>
<keyword evidence="5 10" id="KW-0560">Oxidoreductase</keyword>
<organism evidence="10 11">
    <name type="scientific">Pyrobaculum calidifontis (strain DSM 21063 / JCM 11548 / VA1)</name>
    <dbReference type="NCBI Taxonomy" id="410359"/>
    <lineage>
        <taxon>Archaea</taxon>
        <taxon>Thermoproteota</taxon>
        <taxon>Thermoprotei</taxon>
        <taxon>Thermoproteales</taxon>
        <taxon>Thermoproteaceae</taxon>
        <taxon>Pyrobaculum</taxon>
    </lineage>
</organism>
<evidence type="ECO:0000256" key="8">
    <source>
        <dbReference type="ARBA" id="ARBA00049934"/>
    </source>
</evidence>
<dbReference type="SMART" id="SM00790">
    <property type="entry name" value="AFOR_N"/>
    <property type="match status" value="1"/>
</dbReference>
<evidence type="ECO:0000256" key="2">
    <source>
        <dbReference type="ARBA" id="ARBA00011032"/>
    </source>
</evidence>
<sequence length="637" mass="70622">MHFEIFKLSVRKYLNRKFMLNPMVVFRVLRVDLSTEKISEEVYKEDVVKKFLGGRGLGAYLALKELPRGIDPLSPSNKLYIFAGPLSGTANLATSRINVVGKSPLTGSYTHSNAGGNFAYWLRRSGYDGIIVEGAAEDPVYILVKDGEVSIRPAKHIWGKWTGSATKALLEDAGLEPDEKKAGVMTIGPAGENLVRIAGLRFSDYERFAGRGGLGAVAGAKKLKGIVVWGTHDPMKDFVDKQKFLKIATEYSVKLMNNATSKALHQYGTNLLANIINSIGGYPTRNFETGYFETAEKISGEYIKQNYVKEVHGCMLCPIQCTQMAVVTSGPYKVPGEKIKYEYESTWALGGNLGLSQTEAVLKMEKLANELGMDTISLGNTLGTFLELVKRGKIKYDIDWGDAGALIDLVYKTAYRDGIGNDLAEGDWRLANKYGAPDAFVGSRGQGFPAYDPRALKGFAISYVTANRGGDHLEAYSPTWEVLGVPEKVDPLCETPECISKQVRLVIYAQHLMALSDSVTYCKFDTLDKDGIFEQHLADLFNAAYGWNVTGEDMLTIGERIFNVERLFHVKEGKWVKDELPPKMREPIKTGPAAGHTASKMFDEGIKEFYKLRGWVDGKPTYETLKRLGLEEFQYLL</sequence>
<keyword evidence="4" id="KW-0479">Metal-binding</keyword>
<dbReference type="Proteomes" id="UP000001431">
    <property type="component" value="Chromosome"/>
</dbReference>
<keyword evidence="7" id="KW-0411">Iron-sulfur</keyword>
<dbReference type="STRING" id="410359.Pcal_2057"/>
<dbReference type="PANTHER" id="PTHR30038:SF0">
    <property type="entry name" value="TUNGSTEN-CONTAINING ALDEHYDE FERREDOXIN OXIDOREDUCTASE"/>
    <property type="match status" value="1"/>
</dbReference>
<accession>A3MXV5</accession>
<name>A3MXV5_PYRCJ</name>
<dbReference type="EMBL" id="CP000561">
    <property type="protein sequence ID" value="ABO09472.1"/>
    <property type="molecule type" value="Genomic_DNA"/>
</dbReference>
<keyword evidence="11" id="KW-1185">Reference proteome</keyword>
<feature type="domain" description="Aldehyde ferredoxin oxidoreductase N-terminal" evidence="9">
    <location>
        <begin position="26"/>
        <end position="232"/>
    </location>
</feature>
<dbReference type="InterPro" id="IPR051919">
    <property type="entry name" value="W-dependent_AOR"/>
</dbReference>
<evidence type="ECO:0000256" key="3">
    <source>
        <dbReference type="ARBA" id="ARBA00022485"/>
    </source>
</evidence>
<comment type="cofactor">
    <cofactor evidence="8">
        <name>tungstopterin</name>
        <dbReference type="ChEBI" id="CHEBI:30402"/>
    </cofactor>
</comment>
<dbReference type="Gene3D" id="1.10.599.10">
    <property type="entry name" value="Aldehyde Ferredoxin Oxidoreductase Protein, subunit A, domain 3"/>
    <property type="match status" value="1"/>
</dbReference>
<dbReference type="GO" id="GO:0046872">
    <property type="term" value="F:metal ion binding"/>
    <property type="evidence" value="ECO:0007669"/>
    <property type="project" value="UniProtKB-KW"/>
</dbReference>
<comment type="similarity">
    <text evidence="2">Belongs to the AOR/FOR family.</text>
</comment>
<dbReference type="InterPro" id="IPR001203">
    <property type="entry name" value="OxRdtase_Ald_Fedxn_C"/>
</dbReference>
<dbReference type="GO" id="GO:0051539">
    <property type="term" value="F:4 iron, 4 sulfur cluster binding"/>
    <property type="evidence" value="ECO:0007669"/>
    <property type="project" value="UniProtKB-KW"/>
</dbReference>
<proteinExistence type="inferred from homology"/>
<evidence type="ECO:0000256" key="1">
    <source>
        <dbReference type="ARBA" id="ARBA00001966"/>
    </source>
</evidence>
<evidence type="ECO:0000313" key="10">
    <source>
        <dbReference type="EMBL" id="ABO09472.1"/>
    </source>
</evidence>
<dbReference type="Pfam" id="PF02730">
    <property type="entry name" value="AFOR_N"/>
    <property type="match status" value="1"/>
</dbReference>
<dbReference type="EC" id="1.2.7.5" evidence="10"/>
<evidence type="ECO:0000256" key="5">
    <source>
        <dbReference type="ARBA" id="ARBA00023002"/>
    </source>
</evidence>
<evidence type="ECO:0000256" key="7">
    <source>
        <dbReference type="ARBA" id="ARBA00023014"/>
    </source>
</evidence>
<comment type="cofactor">
    <cofactor evidence="1">
        <name>[4Fe-4S] cluster</name>
        <dbReference type="ChEBI" id="CHEBI:49883"/>
    </cofactor>
</comment>
<dbReference type="Pfam" id="PF01314">
    <property type="entry name" value="AFOR_C"/>
    <property type="match status" value="1"/>
</dbReference>
<reference evidence="10" key="1">
    <citation type="submission" date="2007-02" db="EMBL/GenBank/DDBJ databases">
        <title>Complete sequence of Pyrobaculum calidifontis JCM 11548.</title>
        <authorList>
            <consortium name="US DOE Joint Genome Institute"/>
            <person name="Copeland A."/>
            <person name="Lucas S."/>
            <person name="Lapidus A."/>
            <person name="Barry K."/>
            <person name="Glavina del Rio T."/>
            <person name="Dalin E."/>
            <person name="Tice H."/>
            <person name="Pitluck S."/>
            <person name="Chain P."/>
            <person name="Malfatti S."/>
            <person name="Shin M."/>
            <person name="Vergez L."/>
            <person name="Schmutz J."/>
            <person name="Larimer F."/>
            <person name="Land M."/>
            <person name="Hauser L."/>
            <person name="Kyrpides N."/>
            <person name="Mikhailova N."/>
            <person name="Cozen A.E."/>
            <person name="Fitz-Gibbon S.T."/>
            <person name="House C.H."/>
            <person name="Saltikov C."/>
            <person name="Lowe T.M."/>
            <person name="Richardson P."/>
        </authorList>
    </citation>
    <scope>NUCLEOTIDE SEQUENCE [LARGE SCALE GENOMIC DNA]</scope>
    <source>
        <strain evidence="10">JCM 11548</strain>
    </source>
</reference>
<dbReference type="InterPro" id="IPR013985">
    <property type="entry name" value="Ald_Fedxn_OxRdtase_dom3"/>
</dbReference>
<evidence type="ECO:0000259" key="9">
    <source>
        <dbReference type="SMART" id="SM00790"/>
    </source>
</evidence>
<dbReference type="KEGG" id="pcl:Pcal_2057"/>
<dbReference type="eggNOG" id="arCOG00706">
    <property type="taxonomic scope" value="Archaea"/>
</dbReference>
<dbReference type="SUPFAM" id="SSF56228">
    <property type="entry name" value="Aldehyde ferredoxin oxidoreductase, N-terminal domain"/>
    <property type="match status" value="1"/>
</dbReference>
<keyword evidence="3" id="KW-0004">4Fe-4S</keyword>
<gene>
    <name evidence="10" type="ordered locus">Pcal_2057</name>
</gene>
<protein>
    <submittedName>
        <fullName evidence="10">Aldehyde ferredoxin oxidoreductase</fullName>
        <ecNumber evidence="10">1.2.7.5</ecNumber>
    </submittedName>
</protein>
<keyword evidence="6" id="KW-0408">Iron</keyword>
<dbReference type="InterPro" id="IPR036021">
    <property type="entry name" value="Tungsten_al_ferr_oxy-like_C"/>
</dbReference>
<dbReference type="Gene3D" id="1.10.569.10">
    <property type="entry name" value="Aldehyde Ferredoxin Oxidoreductase Protein, subunit A, domain 2"/>
    <property type="match status" value="1"/>
</dbReference>
<dbReference type="HOGENOM" id="CLU_020364_1_0_2"/>
<dbReference type="GO" id="GO:0009055">
    <property type="term" value="F:electron transfer activity"/>
    <property type="evidence" value="ECO:0007669"/>
    <property type="project" value="InterPro"/>
</dbReference>
<evidence type="ECO:0000256" key="6">
    <source>
        <dbReference type="ARBA" id="ARBA00023004"/>
    </source>
</evidence>
<dbReference type="Gene3D" id="3.60.9.10">
    <property type="entry name" value="Aldehyde ferredoxin oxidoreductase, N-terminal domain"/>
    <property type="match status" value="1"/>
</dbReference>